<organism evidence="8">
    <name type="scientific">Boseongicola sp. SB0664_bin_43</name>
    <dbReference type="NCBI Taxonomy" id="2604844"/>
    <lineage>
        <taxon>Bacteria</taxon>
        <taxon>Pseudomonadati</taxon>
        <taxon>Pseudomonadota</taxon>
        <taxon>Alphaproteobacteria</taxon>
        <taxon>Rhodobacterales</taxon>
        <taxon>Paracoccaceae</taxon>
        <taxon>Boseongicola</taxon>
    </lineage>
</organism>
<dbReference type="InterPro" id="IPR011010">
    <property type="entry name" value="DNA_brk_join_enz"/>
</dbReference>
<sequence>QPSGTKSFIVNYRAGDGGRKAPNKRVVIGRYGRVGPDEARRKARDMLGQVARGEDPAGARAEARGVPTLAEAFETYIKANPNRADNTVRLYRQILRGKLGDWVRRPLDAITRQDVEDRFNQITERHGWATGNQAMSMLRSVYRRPCVDHEGLRNPVDLWLAAGGRFNAKRRRRISGPAEVLPRWRAGIEAVVVNPAVRDIFLIGLYTGMRRGEVVSLRWERVDLERRVLRVDETKTGVPLELPVTRQLAAIFERLRSDCDGEAAPSEGWVFPSPKKAKSGHVADIARFYEDIGKAAGTRFWFHGLRNAFITVAERELMLPRSLTKRLVNHARPSDVTEGYAADWTVDQLREPAQHVADRIDELCEIEPVGTRE</sequence>
<comment type="similarity">
    <text evidence="1">Belongs to the 'phage' integrase family.</text>
</comment>
<feature type="non-terminal residue" evidence="8">
    <location>
        <position position="1"/>
    </location>
</feature>
<dbReference type="InterPro" id="IPR025166">
    <property type="entry name" value="Integrase_DNA_bind_dom"/>
</dbReference>
<evidence type="ECO:0000256" key="4">
    <source>
        <dbReference type="ARBA" id="ARBA00023172"/>
    </source>
</evidence>
<protein>
    <submittedName>
        <fullName evidence="8">Tyrosine-type recombinase/integrase</fullName>
    </submittedName>
</protein>
<dbReference type="InterPro" id="IPR002104">
    <property type="entry name" value="Integrase_catalytic"/>
</dbReference>
<comment type="caution">
    <text evidence="8">The sequence shown here is derived from an EMBL/GenBank/DDBJ whole genome shotgun (WGS) entry which is preliminary data.</text>
</comment>
<evidence type="ECO:0000256" key="2">
    <source>
        <dbReference type="ARBA" id="ARBA00022908"/>
    </source>
</evidence>
<dbReference type="PROSITE" id="PS51898">
    <property type="entry name" value="TYR_RECOMBINASE"/>
    <property type="match status" value="1"/>
</dbReference>
<evidence type="ECO:0000313" key="8">
    <source>
        <dbReference type="EMBL" id="MXY33766.1"/>
    </source>
</evidence>
<dbReference type="InterPro" id="IPR044068">
    <property type="entry name" value="CB"/>
</dbReference>
<feature type="domain" description="Tyr recombinase" evidence="6">
    <location>
        <begin position="169"/>
        <end position="354"/>
    </location>
</feature>
<evidence type="ECO:0000259" key="7">
    <source>
        <dbReference type="PROSITE" id="PS51900"/>
    </source>
</evidence>
<dbReference type="EMBL" id="VXRY01000269">
    <property type="protein sequence ID" value="MXY33766.1"/>
    <property type="molecule type" value="Genomic_DNA"/>
</dbReference>
<dbReference type="InterPro" id="IPR050808">
    <property type="entry name" value="Phage_Integrase"/>
</dbReference>
<keyword evidence="3 5" id="KW-0238">DNA-binding</keyword>
<name>A0A6B0Y3X3_9RHOB</name>
<reference evidence="8" key="1">
    <citation type="submission" date="2019-09" db="EMBL/GenBank/DDBJ databases">
        <title>Characterisation of the sponge microbiome using genome-centric metagenomics.</title>
        <authorList>
            <person name="Engelberts J.P."/>
            <person name="Robbins S.J."/>
            <person name="De Goeij J.M."/>
            <person name="Aranda M."/>
            <person name="Bell S.C."/>
            <person name="Webster N.S."/>
        </authorList>
    </citation>
    <scope>NUCLEOTIDE SEQUENCE</scope>
    <source>
        <strain evidence="8">SB0664_bin_43</strain>
    </source>
</reference>
<keyword evidence="2" id="KW-0229">DNA integration</keyword>
<dbReference type="PROSITE" id="PS51900">
    <property type="entry name" value="CB"/>
    <property type="match status" value="1"/>
</dbReference>
<dbReference type="AlphaFoldDB" id="A0A6B0Y3X3"/>
<dbReference type="Pfam" id="PF13356">
    <property type="entry name" value="Arm-DNA-bind_3"/>
    <property type="match status" value="1"/>
</dbReference>
<evidence type="ECO:0000259" key="6">
    <source>
        <dbReference type="PROSITE" id="PS51898"/>
    </source>
</evidence>
<dbReference type="GO" id="GO:0015074">
    <property type="term" value="P:DNA integration"/>
    <property type="evidence" value="ECO:0007669"/>
    <property type="project" value="UniProtKB-KW"/>
</dbReference>
<dbReference type="PANTHER" id="PTHR30629">
    <property type="entry name" value="PROPHAGE INTEGRASE"/>
    <property type="match status" value="1"/>
</dbReference>
<feature type="domain" description="Core-binding (CB)" evidence="7">
    <location>
        <begin position="67"/>
        <end position="146"/>
    </location>
</feature>
<dbReference type="InterPro" id="IPR010998">
    <property type="entry name" value="Integrase_recombinase_N"/>
</dbReference>
<dbReference type="Gene3D" id="1.10.443.10">
    <property type="entry name" value="Intergrase catalytic core"/>
    <property type="match status" value="1"/>
</dbReference>
<dbReference type="SUPFAM" id="SSF56349">
    <property type="entry name" value="DNA breaking-rejoining enzymes"/>
    <property type="match status" value="1"/>
</dbReference>
<accession>A0A6B0Y3X3</accession>
<keyword evidence="4" id="KW-0233">DNA recombination</keyword>
<dbReference type="InterPro" id="IPR013762">
    <property type="entry name" value="Integrase-like_cat_sf"/>
</dbReference>
<dbReference type="Gene3D" id="1.10.150.130">
    <property type="match status" value="1"/>
</dbReference>
<gene>
    <name evidence="8" type="ORF">F4Y60_06695</name>
</gene>
<dbReference type="Pfam" id="PF00589">
    <property type="entry name" value="Phage_integrase"/>
    <property type="match status" value="1"/>
</dbReference>
<evidence type="ECO:0000256" key="1">
    <source>
        <dbReference type="ARBA" id="ARBA00008857"/>
    </source>
</evidence>
<dbReference type="InterPro" id="IPR038488">
    <property type="entry name" value="Integrase_DNA-bd_sf"/>
</dbReference>
<dbReference type="GO" id="GO:0006310">
    <property type="term" value="P:DNA recombination"/>
    <property type="evidence" value="ECO:0007669"/>
    <property type="project" value="UniProtKB-KW"/>
</dbReference>
<dbReference type="Gene3D" id="3.30.160.390">
    <property type="entry name" value="Integrase, DNA-binding domain"/>
    <property type="match status" value="1"/>
</dbReference>
<dbReference type="GO" id="GO:0003677">
    <property type="term" value="F:DNA binding"/>
    <property type="evidence" value="ECO:0007669"/>
    <property type="project" value="UniProtKB-UniRule"/>
</dbReference>
<evidence type="ECO:0000256" key="3">
    <source>
        <dbReference type="ARBA" id="ARBA00023125"/>
    </source>
</evidence>
<dbReference type="PANTHER" id="PTHR30629:SF2">
    <property type="entry name" value="PROPHAGE INTEGRASE INTS-RELATED"/>
    <property type="match status" value="1"/>
</dbReference>
<evidence type="ECO:0000256" key="5">
    <source>
        <dbReference type="PROSITE-ProRule" id="PRU01248"/>
    </source>
</evidence>
<proteinExistence type="inferred from homology"/>